<feature type="domain" description="Endoribonuclease YicC-like C-terminal" evidence="7">
    <location>
        <begin position="174"/>
        <end position="293"/>
    </location>
</feature>
<keyword evidence="9" id="KW-1185">Reference proteome</keyword>
<comment type="cofactor">
    <cofactor evidence="1">
        <name>a divalent metal cation</name>
        <dbReference type="ChEBI" id="CHEBI:60240"/>
    </cofactor>
</comment>
<dbReference type="STRING" id="338966.Ppro_2402"/>
<feature type="domain" description="Endoribonuclease YicC-like N-terminal" evidence="6">
    <location>
        <begin position="2"/>
        <end position="156"/>
    </location>
</feature>
<dbReference type="AlphaFoldDB" id="A1ARN8"/>
<sequence>MIRSMTGYGKGEALSEQGRCTVEIRSVNHRYGEISVRMPRAFMALENEVKKALACTLKRGKIDAYVQWEEAGGCAALPAADLVLARGYAELLRSLSQELGLKEEPSLGLILAQKGVLGEAVAGQPDPDQCLAQLMSAVQGAVAAMDAMRRREGDALLCDLASRRGQVAQWVQRISERAPQVVDEYRQKLKIRLDQLLEGTEMDAARLAQEVALMADRCDVTEELVRLSSHFTQFDDALAADEPVGRKLDFLMQEMNREINTIGSKSSDAEVTSLVIRIKAEMEKMREQVQNVE</sequence>
<protein>
    <recommendedName>
        <fullName evidence="10">YicC family protein</fullName>
    </recommendedName>
</protein>
<keyword evidence="2" id="KW-0540">Nuclease</keyword>
<dbReference type="PANTHER" id="PTHR30636:SF3">
    <property type="entry name" value="UPF0701 PROTEIN YICC"/>
    <property type="match status" value="1"/>
</dbReference>
<evidence type="ECO:0008006" key="10">
    <source>
        <dbReference type="Google" id="ProtNLM"/>
    </source>
</evidence>
<dbReference type="Pfam" id="PF03755">
    <property type="entry name" value="YicC-like_N"/>
    <property type="match status" value="1"/>
</dbReference>
<keyword evidence="3" id="KW-0255">Endonuclease</keyword>
<dbReference type="Proteomes" id="UP000006732">
    <property type="component" value="Chromosome"/>
</dbReference>
<dbReference type="Pfam" id="PF08340">
    <property type="entry name" value="YicC-like_C"/>
    <property type="match status" value="1"/>
</dbReference>
<evidence type="ECO:0000256" key="2">
    <source>
        <dbReference type="ARBA" id="ARBA00022722"/>
    </source>
</evidence>
<dbReference type="OrthoDB" id="9771229at2"/>
<evidence type="ECO:0000256" key="4">
    <source>
        <dbReference type="ARBA" id="ARBA00022801"/>
    </source>
</evidence>
<dbReference type="RefSeq" id="WP_011736264.1">
    <property type="nucleotide sequence ID" value="NC_008609.1"/>
</dbReference>
<dbReference type="InterPro" id="IPR013551">
    <property type="entry name" value="YicC-like_C"/>
</dbReference>
<keyword evidence="4" id="KW-0378">Hydrolase</keyword>
<name>A1ARN8_PELPD</name>
<dbReference type="eggNOG" id="COG1561">
    <property type="taxonomic scope" value="Bacteria"/>
</dbReference>
<evidence type="ECO:0000259" key="7">
    <source>
        <dbReference type="Pfam" id="PF08340"/>
    </source>
</evidence>
<dbReference type="InterPro" id="IPR013527">
    <property type="entry name" value="YicC-like_N"/>
</dbReference>
<evidence type="ECO:0000256" key="1">
    <source>
        <dbReference type="ARBA" id="ARBA00001968"/>
    </source>
</evidence>
<dbReference type="InterPro" id="IPR005229">
    <property type="entry name" value="YicC/YloC-like"/>
</dbReference>
<organism evidence="8 9">
    <name type="scientific">Pelobacter propionicus (strain DSM 2379 / NBRC 103807 / OttBd1)</name>
    <dbReference type="NCBI Taxonomy" id="338966"/>
    <lineage>
        <taxon>Bacteria</taxon>
        <taxon>Pseudomonadati</taxon>
        <taxon>Thermodesulfobacteriota</taxon>
        <taxon>Desulfuromonadia</taxon>
        <taxon>Desulfuromonadales</taxon>
        <taxon>Desulfuromonadaceae</taxon>
        <taxon>Pelobacter</taxon>
    </lineage>
</organism>
<gene>
    <name evidence="8" type="ordered locus">Ppro_2402</name>
</gene>
<evidence type="ECO:0000256" key="5">
    <source>
        <dbReference type="ARBA" id="ARBA00035648"/>
    </source>
</evidence>
<evidence type="ECO:0000313" key="9">
    <source>
        <dbReference type="Proteomes" id="UP000006732"/>
    </source>
</evidence>
<accession>A1ARN8</accession>
<evidence type="ECO:0000313" key="8">
    <source>
        <dbReference type="EMBL" id="ABL00009.1"/>
    </source>
</evidence>
<evidence type="ECO:0000256" key="3">
    <source>
        <dbReference type="ARBA" id="ARBA00022759"/>
    </source>
</evidence>
<dbReference type="KEGG" id="ppd:Ppro_2402"/>
<dbReference type="HOGENOM" id="CLU_076609_1_0_7"/>
<reference evidence="8 9" key="1">
    <citation type="submission" date="2006-10" db="EMBL/GenBank/DDBJ databases">
        <title>Complete sequence of chromosome of Pelobacter propionicus DSM 2379.</title>
        <authorList>
            <consortium name="US DOE Joint Genome Institute"/>
            <person name="Copeland A."/>
            <person name="Lucas S."/>
            <person name="Lapidus A."/>
            <person name="Barry K."/>
            <person name="Detter J.C."/>
            <person name="Glavina del Rio T."/>
            <person name="Hammon N."/>
            <person name="Israni S."/>
            <person name="Dalin E."/>
            <person name="Tice H."/>
            <person name="Pitluck S."/>
            <person name="Saunders E."/>
            <person name="Brettin T."/>
            <person name="Bruce D."/>
            <person name="Han C."/>
            <person name="Tapia R."/>
            <person name="Schmutz J."/>
            <person name="Larimer F."/>
            <person name="Land M."/>
            <person name="Hauser L."/>
            <person name="Kyrpides N."/>
            <person name="Kim E."/>
            <person name="Lovley D."/>
            <person name="Richardson P."/>
        </authorList>
    </citation>
    <scope>NUCLEOTIDE SEQUENCE [LARGE SCALE GENOMIC DNA]</scope>
    <source>
        <strain evidence="9">DSM 2379 / NBRC 103807 / OttBd1</strain>
    </source>
</reference>
<dbReference type="GO" id="GO:0004521">
    <property type="term" value="F:RNA endonuclease activity"/>
    <property type="evidence" value="ECO:0007669"/>
    <property type="project" value="InterPro"/>
</dbReference>
<dbReference type="PANTHER" id="PTHR30636">
    <property type="entry name" value="UPF0701 PROTEIN YICC"/>
    <property type="match status" value="1"/>
</dbReference>
<comment type="similarity">
    <text evidence="5">Belongs to the YicC/YloC family.</text>
</comment>
<evidence type="ECO:0000259" key="6">
    <source>
        <dbReference type="Pfam" id="PF03755"/>
    </source>
</evidence>
<dbReference type="NCBIfam" id="TIGR00255">
    <property type="entry name" value="YicC/YloC family endoribonuclease"/>
    <property type="match status" value="1"/>
</dbReference>
<dbReference type="GO" id="GO:0016787">
    <property type="term" value="F:hydrolase activity"/>
    <property type="evidence" value="ECO:0007669"/>
    <property type="project" value="UniProtKB-KW"/>
</dbReference>
<dbReference type="EMBL" id="CP000482">
    <property type="protein sequence ID" value="ABL00009.1"/>
    <property type="molecule type" value="Genomic_DNA"/>
</dbReference>
<proteinExistence type="inferred from homology"/>